<dbReference type="RefSeq" id="WP_264728435.1">
    <property type="nucleotide sequence ID" value="NZ_JAPDNR010000001.1"/>
</dbReference>
<evidence type="ECO:0000313" key="2">
    <source>
        <dbReference type="Proteomes" id="UP001207742"/>
    </source>
</evidence>
<name>A0ABT3IH37_9BACT</name>
<dbReference type="EMBL" id="JAPDNS010000001">
    <property type="protein sequence ID" value="MCW3483270.1"/>
    <property type="molecule type" value="Genomic_DNA"/>
</dbReference>
<organism evidence="1 2">
    <name type="scientific">Chitinophaga nivalis</name>
    <dbReference type="NCBI Taxonomy" id="2991709"/>
    <lineage>
        <taxon>Bacteria</taxon>
        <taxon>Pseudomonadati</taxon>
        <taxon>Bacteroidota</taxon>
        <taxon>Chitinophagia</taxon>
        <taxon>Chitinophagales</taxon>
        <taxon>Chitinophagaceae</taxon>
        <taxon>Chitinophaga</taxon>
    </lineage>
</organism>
<sequence length="114" mass="12774">MPIASTSFIKGQIPGTTQAQLLSLYQREILFGGAGEAHIRDNTVTFSGCAANGSQQIGKFSNFDEGRLIINETDTSFLVSLEADNFEKIFLFSFFFTKLKEDLERELQANKKKR</sequence>
<reference evidence="1 2" key="1">
    <citation type="submission" date="2022-10" db="EMBL/GenBank/DDBJ databases">
        <title>Chitinophaga nivalis PC15 sp. nov., isolated from Pyeongchang county, South Korea.</title>
        <authorList>
            <person name="Trinh H.N."/>
        </authorList>
    </citation>
    <scope>NUCLEOTIDE SEQUENCE [LARGE SCALE GENOMIC DNA]</scope>
    <source>
        <strain evidence="1 2">PC14</strain>
    </source>
</reference>
<accession>A0ABT3IH37</accession>
<proteinExistence type="predicted"/>
<keyword evidence="2" id="KW-1185">Reference proteome</keyword>
<gene>
    <name evidence="1" type="ORF">OL497_05160</name>
</gene>
<dbReference type="Proteomes" id="UP001207742">
    <property type="component" value="Unassembled WGS sequence"/>
</dbReference>
<evidence type="ECO:0000313" key="1">
    <source>
        <dbReference type="EMBL" id="MCW3483270.1"/>
    </source>
</evidence>
<protein>
    <submittedName>
        <fullName evidence="1">Uncharacterized protein</fullName>
    </submittedName>
</protein>
<comment type="caution">
    <text evidence="1">The sequence shown here is derived from an EMBL/GenBank/DDBJ whole genome shotgun (WGS) entry which is preliminary data.</text>
</comment>